<keyword evidence="6 8" id="KW-0418">Kinase</keyword>
<feature type="binding site" evidence="8">
    <location>
        <position position="18"/>
    </location>
    <ligand>
        <name>ATP</name>
        <dbReference type="ChEBI" id="CHEBI:30616"/>
    </ligand>
</feature>
<organism evidence="10 11">
    <name type="scientific">Desulfosarcina alkanivorans</name>
    <dbReference type="NCBI Taxonomy" id="571177"/>
    <lineage>
        <taxon>Bacteria</taxon>
        <taxon>Pseudomonadati</taxon>
        <taxon>Thermodesulfobacteriota</taxon>
        <taxon>Desulfobacteria</taxon>
        <taxon>Desulfobacterales</taxon>
        <taxon>Desulfosarcinaceae</taxon>
        <taxon>Desulfosarcina</taxon>
    </lineage>
</organism>
<dbReference type="FunFam" id="3.40.1160.10:FF:000018">
    <property type="entry name" value="Glutamate 5-kinase"/>
    <property type="match status" value="1"/>
</dbReference>
<dbReference type="GO" id="GO:0003723">
    <property type="term" value="F:RNA binding"/>
    <property type="evidence" value="ECO:0007669"/>
    <property type="project" value="InterPro"/>
</dbReference>
<comment type="similarity">
    <text evidence="8">Belongs to the glutamate 5-kinase family.</text>
</comment>
<reference evidence="10 11" key="1">
    <citation type="submission" date="2019-11" db="EMBL/GenBank/DDBJ databases">
        <title>Comparative genomics of hydrocarbon-degrading Desulfosarcina strains.</title>
        <authorList>
            <person name="Watanabe M."/>
            <person name="Kojima H."/>
            <person name="Fukui M."/>
        </authorList>
    </citation>
    <scope>NUCLEOTIDE SEQUENCE [LARGE SCALE GENOMIC DNA]</scope>
    <source>
        <strain evidence="10 11">PL12</strain>
    </source>
</reference>
<evidence type="ECO:0000259" key="9">
    <source>
        <dbReference type="SMART" id="SM00359"/>
    </source>
</evidence>
<feature type="binding site" evidence="8">
    <location>
        <position position="57"/>
    </location>
    <ligand>
        <name>substrate</name>
    </ligand>
</feature>
<feature type="binding site" evidence="8">
    <location>
        <position position="156"/>
    </location>
    <ligand>
        <name>substrate</name>
    </ligand>
</feature>
<feature type="domain" description="PUA" evidence="9">
    <location>
        <begin position="284"/>
        <end position="368"/>
    </location>
</feature>
<evidence type="ECO:0000256" key="5">
    <source>
        <dbReference type="ARBA" id="ARBA00022741"/>
    </source>
</evidence>
<dbReference type="PANTHER" id="PTHR43654:SF1">
    <property type="entry name" value="ISOPENTENYL PHOSPHATE KINASE"/>
    <property type="match status" value="1"/>
</dbReference>
<dbReference type="GO" id="GO:0004349">
    <property type="term" value="F:glutamate 5-kinase activity"/>
    <property type="evidence" value="ECO:0007669"/>
    <property type="project" value="UniProtKB-UniRule"/>
</dbReference>
<feature type="binding site" evidence="8">
    <location>
        <begin position="218"/>
        <end position="224"/>
    </location>
    <ligand>
        <name>ATP</name>
        <dbReference type="ChEBI" id="CHEBI:30616"/>
    </ligand>
</feature>
<evidence type="ECO:0000256" key="8">
    <source>
        <dbReference type="HAMAP-Rule" id="MF_00456"/>
    </source>
</evidence>
<dbReference type="Pfam" id="PF00696">
    <property type="entry name" value="AA_kinase"/>
    <property type="match status" value="1"/>
</dbReference>
<dbReference type="HAMAP" id="MF_00456">
    <property type="entry name" value="ProB"/>
    <property type="match status" value="1"/>
</dbReference>
<keyword evidence="3 8" id="KW-0641">Proline biosynthesis</keyword>
<dbReference type="NCBIfam" id="TIGR01027">
    <property type="entry name" value="proB"/>
    <property type="match status" value="1"/>
</dbReference>
<comment type="catalytic activity">
    <reaction evidence="8">
        <text>L-glutamate + ATP = L-glutamyl 5-phosphate + ADP</text>
        <dbReference type="Rhea" id="RHEA:14877"/>
        <dbReference type="ChEBI" id="CHEBI:29985"/>
        <dbReference type="ChEBI" id="CHEBI:30616"/>
        <dbReference type="ChEBI" id="CHEBI:58274"/>
        <dbReference type="ChEBI" id="CHEBI:456216"/>
        <dbReference type="EC" id="2.7.2.11"/>
    </reaction>
</comment>
<dbReference type="PROSITE" id="PS00902">
    <property type="entry name" value="GLUTAMATE_5_KINASE"/>
    <property type="match status" value="1"/>
</dbReference>
<keyword evidence="4 8" id="KW-0808">Transferase</keyword>
<dbReference type="PROSITE" id="PS50890">
    <property type="entry name" value="PUA"/>
    <property type="match status" value="1"/>
</dbReference>
<evidence type="ECO:0000313" key="11">
    <source>
        <dbReference type="Proteomes" id="UP000427906"/>
    </source>
</evidence>
<dbReference type="KEGG" id="dalk:DSCA_46610"/>
<proteinExistence type="inferred from homology"/>
<evidence type="ECO:0000256" key="4">
    <source>
        <dbReference type="ARBA" id="ARBA00022679"/>
    </source>
</evidence>
<dbReference type="OrthoDB" id="9804434at2"/>
<dbReference type="Gene3D" id="2.30.130.10">
    <property type="entry name" value="PUA domain"/>
    <property type="match status" value="1"/>
</dbReference>
<dbReference type="FunFam" id="2.30.130.10:FF:000007">
    <property type="entry name" value="Glutamate 5-kinase"/>
    <property type="match status" value="1"/>
</dbReference>
<gene>
    <name evidence="8 10" type="primary">proB</name>
    <name evidence="10" type="ORF">DSCA_46610</name>
</gene>
<dbReference type="GO" id="GO:0055129">
    <property type="term" value="P:L-proline biosynthetic process"/>
    <property type="evidence" value="ECO:0007669"/>
    <property type="project" value="UniProtKB-UniRule"/>
</dbReference>
<dbReference type="InterPro" id="IPR001048">
    <property type="entry name" value="Asp/Glu/Uridylate_kinase"/>
</dbReference>
<evidence type="ECO:0000256" key="2">
    <source>
        <dbReference type="ARBA" id="ARBA00022605"/>
    </source>
</evidence>
<feature type="binding site" evidence="8">
    <location>
        <position position="144"/>
    </location>
    <ligand>
        <name>substrate</name>
    </ligand>
</feature>
<dbReference type="SUPFAM" id="SSF88697">
    <property type="entry name" value="PUA domain-like"/>
    <property type="match status" value="1"/>
</dbReference>
<dbReference type="PRINTS" id="PR00474">
    <property type="entry name" value="GLU5KINASE"/>
</dbReference>
<dbReference type="Proteomes" id="UP000427906">
    <property type="component" value="Chromosome"/>
</dbReference>
<dbReference type="SUPFAM" id="SSF53633">
    <property type="entry name" value="Carbamate kinase-like"/>
    <property type="match status" value="1"/>
</dbReference>
<dbReference type="GO" id="GO:0005524">
    <property type="term" value="F:ATP binding"/>
    <property type="evidence" value="ECO:0007669"/>
    <property type="project" value="UniProtKB-KW"/>
</dbReference>
<evidence type="ECO:0000256" key="1">
    <source>
        <dbReference type="ARBA" id="ARBA00022490"/>
    </source>
</evidence>
<dbReference type="EC" id="2.7.2.11" evidence="8"/>
<dbReference type="Gene3D" id="3.40.1160.10">
    <property type="entry name" value="Acetylglutamate kinase-like"/>
    <property type="match status" value="1"/>
</dbReference>
<dbReference type="PANTHER" id="PTHR43654">
    <property type="entry name" value="GLUTAMATE 5-KINASE"/>
    <property type="match status" value="1"/>
</dbReference>
<dbReference type="InterPro" id="IPR002478">
    <property type="entry name" value="PUA"/>
</dbReference>
<dbReference type="InterPro" id="IPR015947">
    <property type="entry name" value="PUA-like_sf"/>
</dbReference>
<dbReference type="RefSeq" id="WP_155318660.1">
    <property type="nucleotide sequence ID" value="NZ_AP021874.1"/>
</dbReference>
<dbReference type="InterPro" id="IPR011529">
    <property type="entry name" value="Glu_5kinase"/>
</dbReference>
<feature type="binding site" evidence="8">
    <location>
        <begin position="176"/>
        <end position="177"/>
    </location>
    <ligand>
        <name>ATP</name>
        <dbReference type="ChEBI" id="CHEBI:30616"/>
    </ligand>
</feature>
<comment type="function">
    <text evidence="8">Catalyzes the transfer of a phosphate group to glutamate to form L-glutamate 5-phosphate.</text>
</comment>
<dbReference type="SMART" id="SM00359">
    <property type="entry name" value="PUA"/>
    <property type="match status" value="1"/>
</dbReference>
<dbReference type="AlphaFoldDB" id="A0A5K7YUN4"/>
<dbReference type="CDD" id="cd04242">
    <property type="entry name" value="AAK_G5K_ProB"/>
    <property type="match status" value="1"/>
</dbReference>
<dbReference type="InterPro" id="IPR001057">
    <property type="entry name" value="Glu/AcGlu_kinase"/>
</dbReference>
<accession>A0A5K7YUN4</accession>
<keyword evidence="7 8" id="KW-0067">ATP-binding</keyword>
<dbReference type="GO" id="GO:0005829">
    <property type="term" value="C:cytosol"/>
    <property type="evidence" value="ECO:0007669"/>
    <property type="project" value="TreeGrafter"/>
</dbReference>
<comment type="pathway">
    <text evidence="8">Amino-acid biosynthesis; L-proline biosynthesis; L-glutamate 5-semialdehyde from L-glutamate: step 1/2.</text>
</comment>
<dbReference type="PIRSF" id="PIRSF000729">
    <property type="entry name" value="GK"/>
    <property type="match status" value="1"/>
</dbReference>
<dbReference type="Pfam" id="PF01472">
    <property type="entry name" value="PUA"/>
    <property type="match status" value="1"/>
</dbReference>
<dbReference type="CDD" id="cd21157">
    <property type="entry name" value="PUA_G5K"/>
    <property type="match status" value="1"/>
</dbReference>
<dbReference type="InterPro" id="IPR036393">
    <property type="entry name" value="AceGlu_kinase-like_sf"/>
</dbReference>
<dbReference type="InterPro" id="IPR036974">
    <property type="entry name" value="PUA_sf"/>
</dbReference>
<sequence>MKPNRKKKTNAIQRAVVKVGSNVLTARAGLNIDAIASICSQICRLLDQGIQVILVSSGAMASGMKKMGFSTRPEAIPKRQAISAIGQAGLIREWEKAFSRFNRKVAQILLTSDDLTSRKRYLNARNTMNTLLEWQVVPIINENDTIMVEEIKLGDNDNLAAMIALLLDADIFINLTDIDGLYDKDPRVCPDARLIPRVATYSKRIEAYAGDIPGALGTGGMLSKIKAARKVTASGIPMVIAQGYRPDILIRLAAGEPHGTFFVPREHKLNRKKCWIGYTVNPQGTLRVDDGAAAALLNNGKSLLPSGIVEVRGQFPVGAVVAVVTDGSQVIGNGLVNYNADEIRNIMGLKTSQIKTRLGQKTYDEVIHRDNLVITGEPEAA</sequence>
<dbReference type="InterPro" id="IPR005715">
    <property type="entry name" value="Glu_5kinase/COase_Synthase"/>
</dbReference>
<keyword evidence="5 8" id="KW-0547">Nucleotide-binding</keyword>
<protein>
    <recommendedName>
        <fullName evidence="8">Glutamate 5-kinase</fullName>
        <ecNumber evidence="8">2.7.2.11</ecNumber>
    </recommendedName>
    <alternativeName>
        <fullName evidence="8">Gamma-glutamyl kinase</fullName>
        <shortName evidence="8">GK</shortName>
    </alternativeName>
</protein>
<name>A0A5K7YUN4_9BACT</name>
<dbReference type="InterPro" id="IPR041739">
    <property type="entry name" value="G5K_ProB"/>
</dbReference>
<keyword evidence="1 8" id="KW-0963">Cytoplasm</keyword>
<dbReference type="InterPro" id="IPR019797">
    <property type="entry name" value="Glutamate_5-kinase_CS"/>
</dbReference>
<comment type="subcellular location">
    <subcellularLocation>
        <location evidence="8">Cytoplasm</location>
    </subcellularLocation>
</comment>
<dbReference type="EMBL" id="AP021874">
    <property type="protein sequence ID" value="BBO70731.1"/>
    <property type="molecule type" value="Genomic_DNA"/>
</dbReference>
<evidence type="ECO:0000256" key="3">
    <source>
        <dbReference type="ARBA" id="ARBA00022650"/>
    </source>
</evidence>
<evidence type="ECO:0000313" key="10">
    <source>
        <dbReference type="EMBL" id="BBO70731.1"/>
    </source>
</evidence>
<evidence type="ECO:0000256" key="7">
    <source>
        <dbReference type="ARBA" id="ARBA00022840"/>
    </source>
</evidence>
<evidence type="ECO:0000256" key="6">
    <source>
        <dbReference type="ARBA" id="ARBA00022777"/>
    </source>
</evidence>
<keyword evidence="2 8" id="KW-0028">Amino-acid biosynthesis</keyword>
<dbReference type="UniPathway" id="UPA00098">
    <property type="reaction ID" value="UER00359"/>
</dbReference>
<keyword evidence="11" id="KW-1185">Reference proteome</keyword>